<evidence type="ECO:0000313" key="1">
    <source>
        <dbReference type="EMBL" id="KHN71363.1"/>
    </source>
</evidence>
<keyword evidence="2" id="KW-1185">Reference proteome</keyword>
<dbReference type="OrthoDB" id="19311at2759"/>
<dbReference type="AlphaFoldDB" id="A0A0B2UPR0"/>
<reference evidence="1 2" key="1">
    <citation type="submission" date="2014-11" db="EMBL/GenBank/DDBJ databases">
        <title>Genetic blueprint of the zoonotic pathogen Toxocara canis.</title>
        <authorList>
            <person name="Zhu X.-Q."/>
            <person name="Korhonen P.K."/>
            <person name="Cai H."/>
            <person name="Young N.D."/>
            <person name="Nejsum P."/>
            <person name="von Samson-Himmelstjerna G."/>
            <person name="Boag P.R."/>
            <person name="Tan P."/>
            <person name="Li Q."/>
            <person name="Min J."/>
            <person name="Yang Y."/>
            <person name="Wang X."/>
            <person name="Fang X."/>
            <person name="Hall R.S."/>
            <person name="Hofmann A."/>
            <person name="Sternberg P.W."/>
            <person name="Jex A.R."/>
            <person name="Gasser R.B."/>
        </authorList>
    </citation>
    <scope>NUCLEOTIDE SEQUENCE [LARGE SCALE GENOMIC DNA]</scope>
    <source>
        <strain evidence="1">PN_DK_2014</strain>
    </source>
</reference>
<dbReference type="Proteomes" id="UP000031036">
    <property type="component" value="Unassembled WGS sequence"/>
</dbReference>
<protein>
    <submittedName>
        <fullName evidence="1">Putative Rho GTPase-activating protein</fullName>
    </submittedName>
</protein>
<proteinExistence type="predicted"/>
<accession>A0A0B2UPR0</accession>
<dbReference type="EMBL" id="JPKZ01022408">
    <property type="protein sequence ID" value="KHN71363.1"/>
    <property type="molecule type" value="Genomic_DNA"/>
</dbReference>
<comment type="caution">
    <text evidence="1">The sequence shown here is derived from an EMBL/GenBank/DDBJ whole genome shotgun (WGS) entry which is preliminary data.</text>
</comment>
<gene>
    <name evidence="1" type="ORF">Tcan_02332</name>
</gene>
<dbReference type="STRING" id="6265.A0A0B2UPR0"/>
<name>A0A0B2UPR0_TOXCA</name>
<organism evidence="1 2">
    <name type="scientific">Toxocara canis</name>
    <name type="common">Canine roundworm</name>
    <dbReference type="NCBI Taxonomy" id="6265"/>
    <lineage>
        <taxon>Eukaryota</taxon>
        <taxon>Metazoa</taxon>
        <taxon>Ecdysozoa</taxon>
        <taxon>Nematoda</taxon>
        <taxon>Chromadorea</taxon>
        <taxon>Rhabditida</taxon>
        <taxon>Spirurina</taxon>
        <taxon>Ascaridomorpha</taxon>
        <taxon>Ascaridoidea</taxon>
        <taxon>Toxocaridae</taxon>
        <taxon>Toxocara</taxon>
    </lineage>
</organism>
<evidence type="ECO:0000313" key="2">
    <source>
        <dbReference type="Proteomes" id="UP000031036"/>
    </source>
</evidence>
<sequence>MAEVAVEMFARKAKSADVTTSLQRFADLHRDCASRAKHLKLALDALCVQEKRQFIDDYSFEMFHLVDELLLQGDLTQAGQAVLEAESALWTLEQLLCLAPELVGNGQFSLQFRSM</sequence>